<dbReference type="EMBL" id="CM042883">
    <property type="protein sequence ID" value="KAI4374524.1"/>
    <property type="molecule type" value="Genomic_DNA"/>
</dbReference>
<comment type="caution">
    <text evidence="1">The sequence shown here is derived from an EMBL/GenBank/DDBJ whole genome shotgun (WGS) entry which is preliminary data.</text>
</comment>
<protein>
    <submittedName>
        <fullName evidence="1">Uncharacterized protein</fullName>
    </submittedName>
</protein>
<gene>
    <name evidence="1" type="ORF">MLD38_012508</name>
</gene>
<sequence length="1681" mass="182270">MPGNGVGDRDHNFFSQESFSQGQGRFEVVERSWPMLDDNRWAGNQRQSGYPFISNNRNAAMLQSDADRGPGTASFNITHGLGITQSNPKHGFTGSSFQNQQTQFNGFVQRNQVFPVVQNESNFLGMDLEPDQRDFSKGFPIVNSQRGKVSEVQRIPSKMLNADVAVNLDFLGAREPATNPHPGASKILQGQQTNVNDVQLLQQQVMLKQLQDVQRHQQQQQGIWQQSSLNQFSSIEKPVMPLNGIPVNDTSNNSWQHGFGASNSNRLQQGTSVVAQGSPGGLMMSPQHGQEFHIMGQNSQYDDPSPLGITLSKSRSIHNSQLQNSSLQRMPSVATSMPGNFFASSDQTHVQNGALVLKQIANASHSNALFNSDVFRQARSPQTNMSMAEIEGRQTYVGYSGTPERNTLASPAPQNEATLDPTEERILFGGDDNVWGNLGLVTSPVTGISDGTGLLTGFPSVQSGSWSALMQSALAETSSDNQGTQEEWSGLSVQNAETTVQISQPNILTDDPRQSALRGGSMHPHSSSSRPPQPSNDGRSATISDLSGAKQSDLRLLHGESEIMRGDSSPRWQLDRNHHQNQSLEGSQNYMSVANSSDSPAKKMSSGSFGHQPNIMNQKKLKALESKNVGDHSMSRNLARDNCVQTMSSRSPAITTSGTPASHGEDIQQLPRHHSFDLWRSGSSPMNIKGIPEDRNAPTAESSGNNYMYERGHENKRNFSGAFHPNSANYMTASAEREHAWLDAGGASNLPGRLPNQSGEGTQKPTTIRKFQYHPMGNVDTGMESPYGIKQVATKPIISQTRGLGHLRLIGSADATPISSEKFQVDPKGTEAALGGMPVYASENLSVSVFTSRKNVQSSQNMLELLNKVDQSREPGVSSHLSSSERNENIEAETSDGSVGHFQQNQFPASKGFSLQLAPPSPRLQNINRVSASQNPLTLPGSHSLSQREMGHSSFVSSSSIQSLSTLRETPITDCGNIFGSSGEITNKTPMPTLQGGFSVAFSSGFPFTRSHPPNQLDTSANATVGPSLSVTASSNRIPTHSNFMDTSNERSEFIQSDLGGAPNIPTRASSVPPKADSGIANQMHSAFPPQQFPTSQSSTASSFPRQAPFSRVLPDAWMASSNQQHLLSAIPGNSTMGLVDAGPKYSNRVDMNSSELWKRDSVDLQNGGQGPSESNERGKVQRFDGEKYTVKEPSSEITGPSQTAMRDKETLPKPLSDVSNSSSGRQGKVEVFDGYLRPSNSMGNYALLHQVQPLKTSDGNLDDRAMKRMKGLDSSLDSQSVALEGGNSLSGNSCVPMESSSIRGVDSEMLHFSNRPGDNQSISMASTETGAFSKVESRGSSMAPAGFEQYGNLINGNNHNMYDARKMVLLKSMQQSAIFHKSADTAQIHGSAVVPQVAFAANAAGNLLDCSTSSAATGDRSLSDHIPPLEGRGPNFLWPSRKWKNTVPENLSWHKEVIDGIGVVREMGEAEVEWAKACNRLANKVDNESDSIEGKAPLMKPRRRLLLSTQLMQLLLRPSPAAFLRGDAVVNVENVVYCVTRKTLGDACNWISFTKASPSAHSDDEKTISGALEVSEKEDDQSLTKAVEYLVGKTRTLENELSRLDRKFSIADLRAECQDLDKFSIINRFAKFHGRGHAEGAGMTSSLDAAASLIKFCPQRYVTALPMPRNLPDRIQCLSL</sequence>
<organism evidence="1 2">
    <name type="scientific">Melastoma candidum</name>
    <dbReference type="NCBI Taxonomy" id="119954"/>
    <lineage>
        <taxon>Eukaryota</taxon>
        <taxon>Viridiplantae</taxon>
        <taxon>Streptophyta</taxon>
        <taxon>Embryophyta</taxon>
        <taxon>Tracheophyta</taxon>
        <taxon>Spermatophyta</taxon>
        <taxon>Magnoliopsida</taxon>
        <taxon>eudicotyledons</taxon>
        <taxon>Gunneridae</taxon>
        <taxon>Pentapetalae</taxon>
        <taxon>rosids</taxon>
        <taxon>malvids</taxon>
        <taxon>Myrtales</taxon>
        <taxon>Melastomataceae</taxon>
        <taxon>Melastomatoideae</taxon>
        <taxon>Melastomateae</taxon>
        <taxon>Melastoma</taxon>
    </lineage>
</organism>
<reference evidence="2" key="1">
    <citation type="journal article" date="2023" name="Front. Plant Sci.">
        <title>Chromosomal-level genome assembly of Melastoma candidum provides insights into trichome evolution.</title>
        <authorList>
            <person name="Zhong Y."/>
            <person name="Wu W."/>
            <person name="Sun C."/>
            <person name="Zou P."/>
            <person name="Liu Y."/>
            <person name="Dai S."/>
            <person name="Zhou R."/>
        </authorList>
    </citation>
    <scope>NUCLEOTIDE SEQUENCE [LARGE SCALE GENOMIC DNA]</scope>
</reference>
<keyword evidence="2" id="KW-1185">Reference proteome</keyword>
<proteinExistence type="predicted"/>
<name>A0ACB9RA62_9MYRT</name>
<evidence type="ECO:0000313" key="2">
    <source>
        <dbReference type="Proteomes" id="UP001057402"/>
    </source>
</evidence>
<dbReference type="Proteomes" id="UP001057402">
    <property type="component" value="Chromosome 4"/>
</dbReference>
<accession>A0ACB9RA62</accession>
<evidence type="ECO:0000313" key="1">
    <source>
        <dbReference type="EMBL" id="KAI4374524.1"/>
    </source>
</evidence>